<proteinExistence type="predicted"/>
<dbReference type="Proteomes" id="UP000635996">
    <property type="component" value="Unassembled WGS sequence"/>
</dbReference>
<dbReference type="RefSeq" id="WP_168132216.1">
    <property type="nucleotide sequence ID" value="NZ_BMVZ01000022.1"/>
</dbReference>
<organism evidence="1 2">
    <name type="scientific">Streptomyces thermoviolaceus subsp. thermoviolaceus</name>
    <dbReference type="NCBI Taxonomy" id="66860"/>
    <lineage>
        <taxon>Bacteria</taxon>
        <taxon>Bacillati</taxon>
        <taxon>Actinomycetota</taxon>
        <taxon>Actinomycetes</taxon>
        <taxon>Kitasatosporales</taxon>
        <taxon>Streptomycetaceae</taxon>
        <taxon>Streptomyces</taxon>
    </lineage>
</organism>
<gene>
    <name evidence="1" type="ORF">HCJ95_21810</name>
</gene>
<evidence type="ECO:0000313" key="1">
    <source>
        <dbReference type="EMBL" id="NJP16840.1"/>
    </source>
</evidence>
<accession>A0ABX0YW42</accession>
<dbReference type="EMBL" id="JAATEL010000027">
    <property type="protein sequence ID" value="NJP16840.1"/>
    <property type="molecule type" value="Genomic_DNA"/>
</dbReference>
<reference evidence="1 2" key="1">
    <citation type="submission" date="2020-03" db="EMBL/GenBank/DDBJ databases">
        <title>WGS of actinomycetes isolated from Thailand.</title>
        <authorList>
            <person name="Thawai C."/>
        </authorList>
    </citation>
    <scope>NUCLEOTIDE SEQUENCE [LARGE SCALE GENOMIC DNA]</scope>
    <source>
        <strain evidence="1 2">NBRC 13905</strain>
    </source>
</reference>
<name>A0ABX0YW42_STRTL</name>
<sequence length="137" mass="15128">MTTASTTQDQDTAPANLAPTPAVLYVCAERGHRMPSLAVQRAEQEGRAFALKHGLKITAVITDLHGTADPCQREGWLRVRDMATAGSVGVVIVRWPAVIAPDPWHELRYREIRWLRDRGVRVCYSWAPLAAGTGEIK</sequence>
<comment type="caution">
    <text evidence="1">The sequence shown here is derived from an EMBL/GenBank/DDBJ whole genome shotgun (WGS) entry which is preliminary data.</text>
</comment>
<evidence type="ECO:0000313" key="2">
    <source>
        <dbReference type="Proteomes" id="UP000635996"/>
    </source>
</evidence>
<protein>
    <submittedName>
        <fullName evidence="1">Recombinase family protein</fullName>
    </submittedName>
</protein>
<keyword evidence="2" id="KW-1185">Reference proteome</keyword>